<comment type="caution">
    <text evidence="3">The sequence shown here is derived from an EMBL/GenBank/DDBJ whole genome shotgun (WGS) entry which is preliminary data.</text>
</comment>
<keyword evidence="4" id="KW-1185">Reference proteome</keyword>
<proteinExistence type="predicted"/>
<organism evidence="3 4">
    <name type="scientific">Carex littledalei</name>
    <dbReference type="NCBI Taxonomy" id="544730"/>
    <lineage>
        <taxon>Eukaryota</taxon>
        <taxon>Viridiplantae</taxon>
        <taxon>Streptophyta</taxon>
        <taxon>Embryophyta</taxon>
        <taxon>Tracheophyta</taxon>
        <taxon>Spermatophyta</taxon>
        <taxon>Magnoliopsida</taxon>
        <taxon>Liliopsida</taxon>
        <taxon>Poales</taxon>
        <taxon>Cyperaceae</taxon>
        <taxon>Cyperoideae</taxon>
        <taxon>Cariceae</taxon>
        <taxon>Carex</taxon>
        <taxon>Carex subgen. Euthyceras</taxon>
    </lineage>
</organism>
<evidence type="ECO:0000256" key="1">
    <source>
        <dbReference type="SAM" id="MobiDB-lite"/>
    </source>
</evidence>
<evidence type="ECO:0000313" key="4">
    <source>
        <dbReference type="Proteomes" id="UP000623129"/>
    </source>
</evidence>
<feature type="compositionally biased region" description="Basic residues" evidence="1">
    <location>
        <begin position="54"/>
        <end position="69"/>
    </location>
</feature>
<dbReference type="PANTHER" id="PTHR37225">
    <property type="entry name" value="OSJNBA0011F23.3 PROTEIN"/>
    <property type="match status" value="1"/>
</dbReference>
<evidence type="ECO:0000313" key="3">
    <source>
        <dbReference type="EMBL" id="KAF3341931.1"/>
    </source>
</evidence>
<gene>
    <name evidence="3" type="ORF">FCM35_KLT00569</name>
</gene>
<dbReference type="Proteomes" id="UP000623129">
    <property type="component" value="Unassembled WGS sequence"/>
</dbReference>
<reference evidence="3" key="1">
    <citation type="submission" date="2020-01" db="EMBL/GenBank/DDBJ databases">
        <title>Genome sequence of Kobresia littledalei, the first chromosome-level genome in the family Cyperaceae.</title>
        <authorList>
            <person name="Qu G."/>
        </authorList>
    </citation>
    <scope>NUCLEOTIDE SEQUENCE</scope>
    <source>
        <strain evidence="3">C.B.Clarke</strain>
        <tissue evidence="3">Leaf</tissue>
    </source>
</reference>
<dbReference type="OrthoDB" id="683235at2759"/>
<keyword evidence="2" id="KW-1133">Transmembrane helix</keyword>
<sequence>MEGGVIALPVLGIVAAAAATFYFISFMEIREKSFEALDDLDDDCRDEFESRARSRDRRARTKAQRKPKK</sequence>
<name>A0A833RUB7_9POAL</name>
<keyword evidence="2" id="KW-0812">Transmembrane</keyword>
<evidence type="ECO:0000256" key="2">
    <source>
        <dbReference type="SAM" id="Phobius"/>
    </source>
</evidence>
<dbReference type="AlphaFoldDB" id="A0A833RUB7"/>
<keyword evidence="2" id="KW-0472">Membrane</keyword>
<dbReference type="PANTHER" id="PTHR37225:SF1">
    <property type="entry name" value="OS04G0657900 PROTEIN"/>
    <property type="match status" value="1"/>
</dbReference>
<protein>
    <recommendedName>
        <fullName evidence="5">Transmembrane protein</fullName>
    </recommendedName>
</protein>
<feature type="region of interest" description="Disordered" evidence="1">
    <location>
        <begin position="49"/>
        <end position="69"/>
    </location>
</feature>
<dbReference type="EMBL" id="SWLB01000001">
    <property type="protein sequence ID" value="KAF3341931.1"/>
    <property type="molecule type" value="Genomic_DNA"/>
</dbReference>
<accession>A0A833RUB7</accession>
<evidence type="ECO:0008006" key="5">
    <source>
        <dbReference type="Google" id="ProtNLM"/>
    </source>
</evidence>
<feature type="transmembrane region" description="Helical" evidence="2">
    <location>
        <begin position="6"/>
        <end position="24"/>
    </location>
</feature>